<keyword evidence="1" id="KW-0812">Transmembrane</keyword>
<accession>A0A0V1I6B2</accession>
<keyword evidence="1" id="KW-0472">Membrane</keyword>
<feature type="transmembrane region" description="Helical" evidence="1">
    <location>
        <begin position="39"/>
        <end position="60"/>
    </location>
</feature>
<protein>
    <submittedName>
        <fullName evidence="2">Uncharacterized protein</fullName>
    </submittedName>
</protein>
<comment type="caution">
    <text evidence="2">The sequence shown here is derived from an EMBL/GenBank/DDBJ whole genome shotgun (WGS) entry which is preliminary data.</text>
</comment>
<organism evidence="2 3">
    <name type="scientific">Trichinella zimbabwensis</name>
    <dbReference type="NCBI Taxonomy" id="268475"/>
    <lineage>
        <taxon>Eukaryota</taxon>
        <taxon>Metazoa</taxon>
        <taxon>Ecdysozoa</taxon>
        <taxon>Nematoda</taxon>
        <taxon>Enoplea</taxon>
        <taxon>Dorylaimia</taxon>
        <taxon>Trichinellida</taxon>
        <taxon>Trichinellidae</taxon>
        <taxon>Trichinella</taxon>
    </lineage>
</organism>
<feature type="transmembrane region" description="Helical" evidence="1">
    <location>
        <begin position="124"/>
        <end position="141"/>
    </location>
</feature>
<proteinExistence type="predicted"/>
<gene>
    <name evidence="2" type="ORF">T11_16208</name>
</gene>
<evidence type="ECO:0000313" key="3">
    <source>
        <dbReference type="Proteomes" id="UP000055024"/>
    </source>
</evidence>
<reference evidence="2 3" key="1">
    <citation type="submission" date="2015-01" db="EMBL/GenBank/DDBJ databases">
        <title>Evolution of Trichinella species and genotypes.</title>
        <authorList>
            <person name="Korhonen P.K."/>
            <person name="Edoardo P."/>
            <person name="Giuseppe L.R."/>
            <person name="Gasser R.B."/>
        </authorList>
    </citation>
    <scope>NUCLEOTIDE SEQUENCE [LARGE SCALE GENOMIC DNA]</scope>
    <source>
        <strain evidence="2">ISS1029</strain>
    </source>
</reference>
<keyword evidence="3" id="KW-1185">Reference proteome</keyword>
<evidence type="ECO:0000313" key="2">
    <source>
        <dbReference type="EMBL" id="KRZ18396.1"/>
    </source>
</evidence>
<evidence type="ECO:0000256" key="1">
    <source>
        <dbReference type="SAM" id="Phobius"/>
    </source>
</evidence>
<dbReference type="EMBL" id="JYDP01000003">
    <property type="protein sequence ID" value="KRZ18396.1"/>
    <property type="molecule type" value="Genomic_DNA"/>
</dbReference>
<sequence>MKVKQMCGYLRNHLQGNAVSSPWKKPYGKCDQSRSIRTWISILISDCGCVTLLFALGYSVNASGGRVSDRSIDTGRWSAAACLLIVGARHCLTCTYLPQTVSGWTRPGHAAGHSAMLVSGSYDMSVTVIVWHFSVVLGLSVREDQCNALARPSQPVDPNLCSDF</sequence>
<keyword evidence="1" id="KW-1133">Transmembrane helix</keyword>
<dbReference type="AlphaFoldDB" id="A0A0V1I6B2"/>
<name>A0A0V1I6B2_9BILA</name>
<dbReference type="OrthoDB" id="10392391at2759"/>
<dbReference type="Proteomes" id="UP000055024">
    <property type="component" value="Unassembled WGS sequence"/>
</dbReference>